<keyword evidence="2" id="KW-0808">Transferase</keyword>
<evidence type="ECO:0000313" key="7">
    <source>
        <dbReference type="EMBL" id="RAM01503.1"/>
    </source>
</evidence>
<dbReference type="OrthoDB" id="9800582at2"/>
<evidence type="ECO:0000256" key="2">
    <source>
        <dbReference type="ARBA" id="ARBA00022679"/>
    </source>
</evidence>
<dbReference type="EMBL" id="QLNI01000026">
    <property type="protein sequence ID" value="RAM01503.1"/>
    <property type="molecule type" value="Genomic_DNA"/>
</dbReference>
<dbReference type="GO" id="GO:0017136">
    <property type="term" value="F:histone deacetylase activity, NAD-dependent"/>
    <property type="evidence" value="ECO:0007669"/>
    <property type="project" value="TreeGrafter"/>
</dbReference>
<dbReference type="InterPro" id="IPR003000">
    <property type="entry name" value="Sirtuin"/>
</dbReference>
<proteinExistence type="predicted"/>
<dbReference type="Proteomes" id="UP000248798">
    <property type="component" value="Unassembled WGS sequence"/>
</dbReference>
<keyword evidence="9" id="KW-1185">Reference proteome</keyword>
<dbReference type="AlphaFoldDB" id="A0A328FEP9"/>
<dbReference type="PANTHER" id="PTHR11085">
    <property type="entry name" value="NAD-DEPENDENT PROTEIN DEACYLASE SIRTUIN-5, MITOCHONDRIAL-RELATED"/>
    <property type="match status" value="1"/>
</dbReference>
<dbReference type="InterPro" id="IPR050134">
    <property type="entry name" value="NAD-dep_sirtuin_deacylases"/>
</dbReference>
<dbReference type="PANTHER" id="PTHR11085:SF10">
    <property type="entry name" value="NAD-DEPENDENT PROTEIN DEACYLASE SIRTUIN-5, MITOCHONDRIAL-RELATED"/>
    <property type="match status" value="1"/>
</dbReference>
<evidence type="ECO:0000313" key="8">
    <source>
        <dbReference type="Proteomes" id="UP000248798"/>
    </source>
</evidence>
<evidence type="ECO:0000259" key="5">
    <source>
        <dbReference type="PROSITE" id="PS50305"/>
    </source>
</evidence>
<dbReference type="RefSeq" id="WP_111957537.1">
    <property type="nucleotide sequence ID" value="NZ_CP036313.1"/>
</dbReference>
<dbReference type="InterPro" id="IPR029035">
    <property type="entry name" value="DHS-like_NAD/FAD-binding_dom"/>
</dbReference>
<reference evidence="7 8" key="1">
    <citation type="submission" date="2018-06" db="EMBL/GenBank/DDBJ databases">
        <title>Complete Genome Sequence of Desulfobacter hydrogenophilus (DSM3380).</title>
        <authorList>
            <person name="Marietou A."/>
            <person name="Schreiber L."/>
            <person name="Marshall I."/>
            <person name="Jorgensen B."/>
        </authorList>
    </citation>
    <scope>NUCLEOTIDE SEQUENCE [LARGE SCALE GENOMIC DNA]</scope>
    <source>
        <strain evidence="7 8">DSM 3380</strain>
    </source>
</reference>
<sequence length="272" mass="30909">MDTTRLLEPFKDNNKRITVLTGAGISAESGIPTFRGPEGYWTVGSREYRPEQMATHSMFTENPWEVWAWYLYRHTVCKNAEPNPGHHAIVQMEEIFKDKFRLVTQNVDGLHLRAGNSLERTFQIHGNLNYTRCSGECTPRLFDFPTGIRDKKKDEPVTEEEKKLLTCSRCGSITRPHVLWFDECYNETWYKAESAMAWATSTDLLLVVGTAGATNLPMQIGTMVARNPEAVIVDINPSDNPFRQFAARHDRGIVLDGPGGKFLPELLSLWET</sequence>
<dbReference type="Gene3D" id="3.40.50.1220">
    <property type="entry name" value="TPP-binding domain"/>
    <property type="match status" value="1"/>
</dbReference>
<keyword evidence="3" id="KW-0520">NAD</keyword>
<dbReference type="InterPro" id="IPR026590">
    <property type="entry name" value="Ssirtuin_cat_dom"/>
</dbReference>
<dbReference type="EMBL" id="CP036313">
    <property type="protein sequence ID" value="QBH12471.1"/>
    <property type="molecule type" value="Genomic_DNA"/>
</dbReference>
<evidence type="ECO:0000256" key="3">
    <source>
        <dbReference type="ARBA" id="ARBA00023027"/>
    </source>
</evidence>
<dbReference type="PROSITE" id="PS50305">
    <property type="entry name" value="SIRTUIN"/>
    <property type="match status" value="1"/>
</dbReference>
<organism evidence="7 8">
    <name type="scientific">Desulfobacter hydrogenophilus</name>
    <dbReference type="NCBI Taxonomy" id="2291"/>
    <lineage>
        <taxon>Bacteria</taxon>
        <taxon>Pseudomonadati</taxon>
        <taxon>Thermodesulfobacteriota</taxon>
        <taxon>Desulfobacteria</taxon>
        <taxon>Desulfobacterales</taxon>
        <taxon>Desulfobacteraceae</taxon>
        <taxon>Desulfobacter</taxon>
    </lineage>
</organism>
<evidence type="ECO:0000313" key="9">
    <source>
        <dbReference type="Proteomes" id="UP000293902"/>
    </source>
</evidence>
<dbReference type="Pfam" id="PF02146">
    <property type="entry name" value="SIR2"/>
    <property type="match status" value="1"/>
</dbReference>
<gene>
    <name evidence="7" type="ORF">DO021_13530</name>
    <name evidence="6" type="ORF">EYB58_05830</name>
</gene>
<evidence type="ECO:0000313" key="6">
    <source>
        <dbReference type="EMBL" id="QBH12471.1"/>
    </source>
</evidence>
<dbReference type="GO" id="GO:0070403">
    <property type="term" value="F:NAD+ binding"/>
    <property type="evidence" value="ECO:0007669"/>
    <property type="project" value="InterPro"/>
</dbReference>
<protein>
    <recommendedName>
        <fullName evidence="1">protein acetyllysine N-acetyltransferase</fullName>
        <ecNumber evidence="1">2.3.1.286</ecNumber>
    </recommendedName>
</protein>
<feature type="domain" description="Deacetylase sirtuin-type" evidence="5">
    <location>
        <begin position="1"/>
        <end position="272"/>
    </location>
</feature>
<evidence type="ECO:0000256" key="4">
    <source>
        <dbReference type="PROSITE-ProRule" id="PRU00236"/>
    </source>
</evidence>
<dbReference type="InterPro" id="IPR026591">
    <property type="entry name" value="Sirtuin_cat_small_dom_sf"/>
</dbReference>
<dbReference type="EC" id="2.3.1.286" evidence="1"/>
<evidence type="ECO:0000256" key="1">
    <source>
        <dbReference type="ARBA" id="ARBA00012928"/>
    </source>
</evidence>
<comment type="caution">
    <text evidence="4">Lacks conserved residue(s) required for the propagation of feature annotation.</text>
</comment>
<accession>A0A328FEP9</accession>
<reference evidence="6 9" key="2">
    <citation type="submission" date="2019-02" db="EMBL/GenBank/DDBJ databases">
        <title>Complete genome sequence of Desulfobacter hydrogenophilus AcRS1.</title>
        <authorList>
            <person name="Marietou A."/>
            <person name="Lund M.B."/>
            <person name="Marshall I.P.G."/>
            <person name="Schreiber L."/>
            <person name="Jorgensen B."/>
        </authorList>
    </citation>
    <scope>NUCLEOTIDE SEQUENCE [LARGE SCALE GENOMIC DNA]</scope>
    <source>
        <strain evidence="6 9">AcRS1</strain>
    </source>
</reference>
<dbReference type="Proteomes" id="UP000293902">
    <property type="component" value="Chromosome"/>
</dbReference>
<name>A0A328FEP9_9BACT</name>
<dbReference type="Gene3D" id="3.30.1600.10">
    <property type="entry name" value="SIR2/SIRT2 'Small Domain"/>
    <property type="match status" value="1"/>
</dbReference>
<dbReference type="SUPFAM" id="SSF52467">
    <property type="entry name" value="DHS-like NAD/FAD-binding domain"/>
    <property type="match status" value="1"/>
</dbReference>